<evidence type="ECO:0000313" key="1">
    <source>
        <dbReference type="EMBL" id="CAB4164294.1"/>
    </source>
</evidence>
<gene>
    <name evidence="1" type="ORF">UFOVP828_15</name>
</gene>
<accession>A0A6J5P9U8</accession>
<reference evidence="1" key="1">
    <citation type="submission" date="2020-04" db="EMBL/GenBank/DDBJ databases">
        <authorList>
            <person name="Chiriac C."/>
            <person name="Salcher M."/>
            <person name="Ghai R."/>
            <person name="Kavagutti S V."/>
        </authorList>
    </citation>
    <scope>NUCLEOTIDE SEQUENCE</scope>
</reference>
<name>A0A6J5P9U8_9CAUD</name>
<protein>
    <submittedName>
        <fullName evidence="1">Uncharacterized protein</fullName>
    </submittedName>
</protein>
<organism evidence="1">
    <name type="scientific">uncultured Caudovirales phage</name>
    <dbReference type="NCBI Taxonomy" id="2100421"/>
    <lineage>
        <taxon>Viruses</taxon>
        <taxon>Duplodnaviria</taxon>
        <taxon>Heunggongvirae</taxon>
        <taxon>Uroviricota</taxon>
        <taxon>Caudoviricetes</taxon>
        <taxon>Peduoviridae</taxon>
        <taxon>Maltschvirus</taxon>
        <taxon>Maltschvirus maltsch</taxon>
    </lineage>
</organism>
<proteinExistence type="predicted"/>
<sequence>MARIPLPNRGQPLDVAYIYQIADTLNTLSTQVSPSLNKYLTIDTISSGKQDVKSSEMRMVGGYVEVANNSTVSAGNELPFSLSYSGFKYAPIVTATPINIDGTSAGSDISVVLKNVTVSKVDGVVKFKTSGNVSIGINIIALGIPN</sequence>
<dbReference type="EMBL" id="LR796766">
    <property type="protein sequence ID" value="CAB4164294.1"/>
    <property type="molecule type" value="Genomic_DNA"/>
</dbReference>